<dbReference type="SFLD" id="SFLDG01094">
    <property type="entry name" value="Uncharacterised_Radical_SAM_Su"/>
    <property type="match status" value="1"/>
</dbReference>
<organism evidence="6 7">
    <name type="scientific">Methanobrevibacter millerae</name>
    <dbReference type="NCBI Taxonomy" id="230361"/>
    <lineage>
        <taxon>Archaea</taxon>
        <taxon>Methanobacteriati</taxon>
        <taxon>Methanobacteriota</taxon>
        <taxon>Methanomada group</taxon>
        <taxon>Methanobacteria</taxon>
        <taxon>Methanobacteriales</taxon>
        <taxon>Methanobacteriaceae</taxon>
        <taxon>Methanobrevibacter</taxon>
    </lineage>
</organism>
<dbReference type="SMART" id="SM00729">
    <property type="entry name" value="Elp3"/>
    <property type="match status" value="1"/>
</dbReference>
<dbReference type="RefSeq" id="WP_058738468.1">
    <property type="nucleotide sequence ID" value="NZ_CP011266.1"/>
</dbReference>
<name>A0A0U3DNW4_9EURY</name>
<evidence type="ECO:0000256" key="4">
    <source>
        <dbReference type="ARBA" id="ARBA00023014"/>
    </source>
</evidence>
<keyword evidence="6" id="KW-0670">Pyruvate</keyword>
<dbReference type="InterPro" id="IPR013785">
    <property type="entry name" value="Aldolase_TIM"/>
</dbReference>
<dbReference type="EMBL" id="CP011266">
    <property type="protein sequence ID" value="ALT68121.1"/>
    <property type="molecule type" value="Genomic_DNA"/>
</dbReference>
<dbReference type="AlphaFoldDB" id="A0A0U3DNW4"/>
<keyword evidence="6" id="KW-0456">Lyase</keyword>
<feature type="domain" description="Radical SAM core" evidence="5">
    <location>
        <begin position="12"/>
        <end position="218"/>
    </location>
</feature>
<proteinExistence type="predicted"/>
<dbReference type="GeneID" id="26735292"/>
<protein>
    <submittedName>
        <fullName evidence="6">Pyruvate formate-lyase-activating enzyme PflA</fullName>
    </submittedName>
</protein>
<keyword evidence="7" id="KW-1185">Reference proteome</keyword>
<sequence length="236" mass="26612">MYVGGTLISSIEFHGNMSLVIFMSKCPLACRYCHNVELLEDDTEKTFEEIKSEIDNAADFIDAVVLSGGEPLMQLDALIELFTYIKSIGLKTKLDTSGIYPDKIEKLLDLGLLDFVSLDVKAPFEKYRKVTGANVGSQVKKSMRLLNNDDNVHLEVRTTYVPTLHTKKDIYNLVNDVEGDIYTIQQFRNKNVLDPALEKVEVPNPHDLRKLAEQIKPLFDGVVKVKTGEFGEQIIE</sequence>
<dbReference type="InterPro" id="IPR050377">
    <property type="entry name" value="Radical_SAM_PqqE_MftC-like"/>
</dbReference>
<dbReference type="SFLD" id="SFLDG01067">
    <property type="entry name" value="SPASM/twitch_domain_containing"/>
    <property type="match status" value="1"/>
</dbReference>
<dbReference type="Pfam" id="PF04055">
    <property type="entry name" value="Radical_SAM"/>
    <property type="match status" value="1"/>
</dbReference>
<keyword evidence="2" id="KW-0479">Metal-binding</keyword>
<dbReference type="CDD" id="cd01335">
    <property type="entry name" value="Radical_SAM"/>
    <property type="match status" value="1"/>
</dbReference>
<evidence type="ECO:0000259" key="5">
    <source>
        <dbReference type="PROSITE" id="PS51918"/>
    </source>
</evidence>
<dbReference type="GO" id="GO:0046872">
    <property type="term" value="F:metal ion binding"/>
    <property type="evidence" value="ECO:0007669"/>
    <property type="project" value="UniProtKB-KW"/>
</dbReference>
<evidence type="ECO:0000313" key="7">
    <source>
        <dbReference type="Proteomes" id="UP000067738"/>
    </source>
</evidence>
<evidence type="ECO:0000256" key="2">
    <source>
        <dbReference type="ARBA" id="ARBA00022723"/>
    </source>
</evidence>
<dbReference type="InterPro" id="IPR012840">
    <property type="entry name" value="NrdG2"/>
</dbReference>
<gene>
    <name evidence="6" type="primary">pflA</name>
    <name evidence="6" type="ORF">sm9_0319</name>
</gene>
<dbReference type="InterPro" id="IPR006638">
    <property type="entry name" value="Elp3/MiaA/NifB-like_rSAM"/>
</dbReference>
<dbReference type="GO" id="GO:0051536">
    <property type="term" value="F:iron-sulfur cluster binding"/>
    <property type="evidence" value="ECO:0007669"/>
    <property type="project" value="UniProtKB-KW"/>
</dbReference>
<dbReference type="InterPro" id="IPR058240">
    <property type="entry name" value="rSAM_sf"/>
</dbReference>
<evidence type="ECO:0000256" key="1">
    <source>
        <dbReference type="ARBA" id="ARBA00022691"/>
    </source>
</evidence>
<evidence type="ECO:0000256" key="3">
    <source>
        <dbReference type="ARBA" id="ARBA00023004"/>
    </source>
</evidence>
<keyword evidence="4" id="KW-0411">Iron-sulfur</keyword>
<dbReference type="PANTHER" id="PTHR11228:SF27">
    <property type="entry name" value="GLYCYL-RADICAL ENZYME ACTIVATING ENZYME MJ1227-RELATED"/>
    <property type="match status" value="1"/>
</dbReference>
<accession>A0A0U3DNW4</accession>
<dbReference type="SFLD" id="SFLDS00029">
    <property type="entry name" value="Radical_SAM"/>
    <property type="match status" value="1"/>
</dbReference>
<dbReference type="NCBIfam" id="TIGR02495">
    <property type="entry name" value="NrdG2"/>
    <property type="match status" value="1"/>
</dbReference>
<dbReference type="PATRIC" id="fig|230361.4.peg.333"/>
<dbReference type="PANTHER" id="PTHR11228">
    <property type="entry name" value="RADICAL SAM DOMAIN PROTEIN"/>
    <property type="match status" value="1"/>
</dbReference>
<dbReference type="OrthoDB" id="371936at2157"/>
<dbReference type="Proteomes" id="UP000067738">
    <property type="component" value="Chromosome"/>
</dbReference>
<dbReference type="InterPro" id="IPR007197">
    <property type="entry name" value="rSAM"/>
</dbReference>
<reference evidence="6 7" key="1">
    <citation type="submission" date="2015-04" db="EMBL/GenBank/DDBJ databases">
        <title>The complete genome sequence of the rumen methanogen Methanobrevibacter millerae SM9.</title>
        <authorList>
            <person name="Leahy S.C."/>
            <person name="Kelly W.J."/>
            <person name="Pacheco D.M."/>
            <person name="Li D."/>
            <person name="Altermann E."/>
            <person name="Attwood G.T."/>
        </authorList>
    </citation>
    <scope>NUCLEOTIDE SEQUENCE [LARGE SCALE GENOMIC DNA]</scope>
    <source>
        <strain evidence="6 7">SM9</strain>
    </source>
</reference>
<keyword evidence="3" id="KW-0408">Iron</keyword>
<dbReference type="KEGG" id="mmil:sm9_0319"/>
<dbReference type="Gene3D" id="3.20.20.70">
    <property type="entry name" value="Aldolase class I"/>
    <property type="match status" value="1"/>
</dbReference>
<keyword evidence="1" id="KW-0949">S-adenosyl-L-methionine</keyword>
<dbReference type="PROSITE" id="PS51918">
    <property type="entry name" value="RADICAL_SAM"/>
    <property type="match status" value="1"/>
</dbReference>
<evidence type="ECO:0000313" key="6">
    <source>
        <dbReference type="EMBL" id="ALT68121.1"/>
    </source>
</evidence>
<dbReference type="GO" id="GO:0016829">
    <property type="term" value="F:lyase activity"/>
    <property type="evidence" value="ECO:0007669"/>
    <property type="project" value="UniProtKB-KW"/>
</dbReference>
<dbReference type="SUPFAM" id="SSF102114">
    <property type="entry name" value="Radical SAM enzymes"/>
    <property type="match status" value="1"/>
</dbReference>